<protein>
    <recommendedName>
        <fullName evidence="4">tRNA pseudouridine synthase A</fullName>
        <ecNumber evidence="4">5.4.99.12</ecNumber>
    </recommendedName>
    <alternativeName>
        <fullName evidence="4">tRNA pseudouridine(38-40) synthase</fullName>
    </alternativeName>
    <alternativeName>
        <fullName evidence="4">tRNA pseudouridylate synthase I</fullName>
    </alternativeName>
    <alternativeName>
        <fullName evidence="4">tRNA-uridine isomerase I</fullName>
    </alternativeName>
</protein>
<dbReference type="InterPro" id="IPR020103">
    <property type="entry name" value="PsdUridine_synth_cat_dom_sf"/>
</dbReference>
<dbReference type="RefSeq" id="WP_382405741.1">
    <property type="nucleotide sequence ID" value="NZ_JBHSGU010000002.1"/>
</dbReference>
<evidence type="ECO:0000256" key="1">
    <source>
        <dbReference type="ARBA" id="ARBA00009375"/>
    </source>
</evidence>
<proteinExistence type="inferred from homology"/>
<dbReference type="InterPro" id="IPR020095">
    <property type="entry name" value="PsdUridine_synth_TruA_C"/>
</dbReference>
<feature type="domain" description="Pseudouridine synthase I TruA alpha/beta" evidence="6">
    <location>
        <begin position="8"/>
        <end position="102"/>
    </location>
</feature>
<comment type="subunit">
    <text evidence="4">Homodimer.</text>
</comment>
<evidence type="ECO:0000313" key="7">
    <source>
        <dbReference type="EMBL" id="MFC4699030.1"/>
    </source>
</evidence>
<comment type="caution">
    <text evidence="7">The sequence shown here is derived from an EMBL/GenBank/DDBJ whole genome shotgun (WGS) entry which is preliminary data.</text>
</comment>
<comment type="similarity">
    <text evidence="1 4 5">Belongs to the tRNA pseudouridine synthase TruA family.</text>
</comment>
<feature type="binding site" evidence="4">
    <location>
        <position position="109"/>
    </location>
    <ligand>
        <name>substrate</name>
    </ligand>
</feature>
<evidence type="ECO:0000256" key="2">
    <source>
        <dbReference type="ARBA" id="ARBA00022694"/>
    </source>
</evidence>
<comment type="function">
    <text evidence="4">Formation of pseudouridine at positions 38, 39 and 40 in the anticodon stem and loop of transfer RNAs.</text>
</comment>
<dbReference type="InterPro" id="IPR020094">
    <property type="entry name" value="TruA/RsuA/RluB/E/F_N"/>
</dbReference>
<dbReference type="Proteomes" id="UP001595897">
    <property type="component" value="Unassembled WGS sequence"/>
</dbReference>
<dbReference type="SUPFAM" id="SSF55120">
    <property type="entry name" value="Pseudouridine synthase"/>
    <property type="match status" value="1"/>
</dbReference>
<keyword evidence="2 4" id="KW-0819">tRNA processing</keyword>
<dbReference type="Gene3D" id="3.30.70.580">
    <property type="entry name" value="Pseudouridine synthase I, catalytic domain, N-terminal subdomain"/>
    <property type="match status" value="1"/>
</dbReference>
<reference evidence="8" key="1">
    <citation type="journal article" date="2019" name="Int. J. Syst. Evol. Microbiol.">
        <title>The Global Catalogue of Microorganisms (GCM) 10K type strain sequencing project: providing services to taxonomists for standard genome sequencing and annotation.</title>
        <authorList>
            <consortium name="The Broad Institute Genomics Platform"/>
            <consortium name="The Broad Institute Genome Sequencing Center for Infectious Disease"/>
            <person name="Wu L."/>
            <person name="Ma J."/>
        </authorList>
    </citation>
    <scope>NUCLEOTIDE SEQUENCE [LARGE SCALE GENOMIC DNA]</scope>
    <source>
        <strain evidence="8">KACC 12507</strain>
    </source>
</reference>
<evidence type="ECO:0000256" key="5">
    <source>
        <dbReference type="RuleBase" id="RU003792"/>
    </source>
</evidence>
<comment type="catalytic activity">
    <reaction evidence="4 5">
        <text>uridine(38/39/40) in tRNA = pseudouridine(38/39/40) in tRNA</text>
        <dbReference type="Rhea" id="RHEA:22376"/>
        <dbReference type="Rhea" id="RHEA-COMP:10085"/>
        <dbReference type="Rhea" id="RHEA-COMP:10087"/>
        <dbReference type="ChEBI" id="CHEBI:65314"/>
        <dbReference type="ChEBI" id="CHEBI:65315"/>
        <dbReference type="EC" id="5.4.99.12"/>
    </reaction>
</comment>
<dbReference type="GO" id="GO:0160147">
    <property type="term" value="F:tRNA pseudouridine(38-40) synthase activity"/>
    <property type="evidence" value="ECO:0007669"/>
    <property type="project" value="UniProtKB-EC"/>
</dbReference>
<dbReference type="NCBIfam" id="TIGR00071">
    <property type="entry name" value="hisT_truA"/>
    <property type="match status" value="1"/>
</dbReference>
<organism evidence="7 8">
    <name type="scientific">Glaciecola siphonariae</name>
    <dbReference type="NCBI Taxonomy" id="521012"/>
    <lineage>
        <taxon>Bacteria</taxon>
        <taxon>Pseudomonadati</taxon>
        <taxon>Pseudomonadota</taxon>
        <taxon>Gammaproteobacteria</taxon>
        <taxon>Alteromonadales</taxon>
        <taxon>Alteromonadaceae</taxon>
        <taxon>Glaciecola</taxon>
    </lineage>
</organism>
<keyword evidence="8" id="KW-1185">Reference proteome</keyword>
<gene>
    <name evidence="4 7" type="primary">truA</name>
    <name evidence="7" type="ORF">ACFO4O_02530</name>
</gene>
<evidence type="ECO:0000256" key="3">
    <source>
        <dbReference type="ARBA" id="ARBA00023235"/>
    </source>
</evidence>
<dbReference type="EC" id="5.4.99.12" evidence="4"/>
<dbReference type="CDD" id="cd02570">
    <property type="entry name" value="PseudoU_synth_EcTruA"/>
    <property type="match status" value="1"/>
</dbReference>
<dbReference type="InterPro" id="IPR020097">
    <property type="entry name" value="PsdUridine_synth_TruA_a/b_dom"/>
</dbReference>
<dbReference type="Pfam" id="PF01416">
    <property type="entry name" value="PseudoU_synth_1"/>
    <property type="match status" value="2"/>
</dbReference>
<dbReference type="EMBL" id="JBHSGU010000002">
    <property type="protein sequence ID" value="MFC4699030.1"/>
    <property type="molecule type" value="Genomic_DNA"/>
</dbReference>
<dbReference type="Gene3D" id="3.30.70.660">
    <property type="entry name" value="Pseudouridine synthase I, catalytic domain, C-terminal subdomain"/>
    <property type="match status" value="1"/>
</dbReference>
<dbReference type="HAMAP" id="MF_00171">
    <property type="entry name" value="TruA"/>
    <property type="match status" value="1"/>
</dbReference>
<accession>A0ABV9LRY6</accession>
<name>A0ABV9LRY6_9ALTE</name>
<feature type="active site" description="Nucleophile" evidence="4">
    <location>
        <position position="51"/>
    </location>
</feature>
<dbReference type="PIRSF" id="PIRSF001430">
    <property type="entry name" value="tRNA_psdUrid_synth"/>
    <property type="match status" value="1"/>
</dbReference>
<feature type="domain" description="Pseudouridine synthase I TruA alpha/beta" evidence="6">
    <location>
        <begin position="142"/>
        <end position="244"/>
    </location>
</feature>
<evidence type="ECO:0000313" key="8">
    <source>
        <dbReference type="Proteomes" id="UP001595897"/>
    </source>
</evidence>
<dbReference type="PANTHER" id="PTHR11142:SF0">
    <property type="entry name" value="TRNA PSEUDOURIDINE SYNTHASE-LIKE 1"/>
    <property type="match status" value="1"/>
</dbReference>
<dbReference type="PANTHER" id="PTHR11142">
    <property type="entry name" value="PSEUDOURIDYLATE SYNTHASE"/>
    <property type="match status" value="1"/>
</dbReference>
<dbReference type="InterPro" id="IPR001406">
    <property type="entry name" value="PsdUridine_synth_TruA"/>
</dbReference>
<evidence type="ECO:0000259" key="6">
    <source>
        <dbReference type="Pfam" id="PF01416"/>
    </source>
</evidence>
<comment type="caution">
    <text evidence="4">Lacks conserved residue(s) required for the propagation of feature annotation.</text>
</comment>
<sequence>MRIALGIEYQGGAYRGWQRQSHVPSVQHEIELALEKILRHEVEVTCAGRTDAGVNATGQIVHFDTDVERPLKAYHRGMNTLLPHDIAITWAQPVSDDFHARFSAFSRRYRYIIYNNALRPGLLNSGLTHCFQDLDAELMHEAAQALVGEHDFTSFRASLCQSKSPFRTVQKVSVERQGRFIVVDIQANAFLHHMVRNIVGSLLLIGQKLEPVDWMAHLLTLKDRTKAAATAKPNGLYLVKVFYPEQFAIPDIPVGPLFLAD</sequence>
<keyword evidence="3 4" id="KW-0413">Isomerase</keyword>
<evidence type="ECO:0000256" key="4">
    <source>
        <dbReference type="HAMAP-Rule" id="MF_00171"/>
    </source>
</evidence>